<dbReference type="InterPro" id="IPR052113">
    <property type="entry name" value="FYVE-type_Zinc_Finger"/>
</dbReference>
<dbReference type="PROSITE" id="PS50178">
    <property type="entry name" value="ZF_FYVE"/>
    <property type="match status" value="1"/>
</dbReference>
<dbReference type="PANTHER" id="PTHR39490:SF8">
    <property type="entry name" value="ZINC FINGER FYVE DOMAIN-CONTAINING PROTEIN 21"/>
    <property type="match status" value="1"/>
</dbReference>
<sequence length="51" mass="5988">WQPDNEASICPVCGVSFTFWLRKHHCRKCGRVVCDNCSTHRITIPRQFVVR</sequence>
<evidence type="ECO:0000313" key="6">
    <source>
        <dbReference type="EMBL" id="KAF2840975.1"/>
    </source>
</evidence>
<evidence type="ECO:0000256" key="4">
    <source>
        <dbReference type="PROSITE-ProRule" id="PRU00091"/>
    </source>
</evidence>
<dbReference type="InterPro" id="IPR013083">
    <property type="entry name" value="Znf_RING/FYVE/PHD"/>
</dbReference>
<keyword evidence="2 4" id="KW-0863">Zinc-finger</keyword>
<dbReference type="OrthoDB" id="660555at2759"/>
<feature type="non-terminal residue" evidence="6">
    <location>
        <position position="1"/>
    </location>
</feature>
<evidence type="ECO:0000256" key="2">
    <source>
        <dbReference type="ARBA" id="ARBA00022771"/>
    </source>
</evidence>
<dbReference type="GO" id="GO:0008270">
    <property type="term" value="F:zinc ion binding"/>
    <property type="evidence" value="ECO:0007669"/>
    <property type="project" value="UniProtKB-KW"/>
</dbReference>
<dbReference type="SMART" id="SM00064">
    <property type="entry name" value="FYVE"/>
    <property type="match status" value="1"/>
</dbReference>
<dbReference type="Pfam" id="PF01363">
    <property type="entry name" value="FYVE"/>
    <property type="match status" value="1"/>
</dbReference>
<evidence type="ECO:0000259" key="5">
    <source>
        <dbReference type="PROSITE" id="PS50178"/>
    </source>
</evidence>
<feature type="domain" description="FYVE-type" evidence="5">
    <location>
        <begin position="4"/>
        <end position="51"/>
    </location>
</feature>
<dbReference type="InterPro" id="IPR017455">
    <property type="entry name" value="Znf_FYVE-rel"/>
</dbReference>
<dbReference type="PANTHER" id="PTHR39490">
    <property type="entry name" value="ARRESTIN DOMAIN-CONTAINING PROTEIN D"/>
    <property type="match status" value="1"/>
</dbReference>
<reference evidence="6" key="1">
    <citation type="journal article" date="2020" name="Stud. Mycol.">
        <title>101 Dothideomycetes genomes: a test case for predicting lifestyles and emergence of pathogens.</title>
        <authorList>
            <person name="Haridas S."/>
            <person name="Albert R."/>
            <person name="Binder M."/>
            <person name="Bloem J."/>
            <person name="Labutti K."/>
            <person name="Salamov A."/>
            <person name="Andreopoulos B."/>
            <person name="Baker S."/>
            <person name="Barry K."/>
            <person name="Bills G."/>
            <person name="Bluhm B."/>
            <person name="Cannon C."/>
            <person name="Castanera R."/>
            <person name="Culley D."/>
            <person name="Daum C."/>
            <person name="Ezra D."/>
            <person name="Gonzalez J."/>
            <person name="Henrissat B."/>
            <person name="Kuo A."/>
            <person name="Liang C."/>
            <person name="Lipzen A."/>
            <person name="Lutzoni F."/>
            <person name="Magnuson J."/>
            <person name="Mondo S."/>
            <person name="Nolan M."/>
            <person name="Ohm R."/>
            <person name="Pangilinan J."/>
            <person name="Park H.-J."/>
            <person name="Ramirez L."/>
            <person name="Alfaro M."/>
            <person name="Sun H."/>
            <person name="Tritt A."/>
            <person name="Yoshinaga Y."/>
            <person name="Zwiers L.-H."/>
            <person name="Turgeon B."/>
            <person name="Goodwin S."/>
            <person name="Spatafora J."/>
            <person name="Crous P."/>
            <person name="Grigoriev I."/>
        </authorList>
    </citation>
    <scope>NUCLEOTIDE SEQUENCE</scope>
    <source>
        <strain evidence="6">CBS 101060</strain>
    </source>
</reference>
<accession>A0A9P4VT08</accession>
<name>A0A9P4VT08_9PEZI</name>
<evidence type="ECO:0000313" key="7">
    <source>
        <dbReference type="Proteomes" id="UP000799429"/>
    </source>
</evidence>
<comment type="caution">
    <text evidence="6">The sequence shown here is derived from an EMBL/GenBank/DDBJ whole genome shotgun (WGS) entry which is preliminary data.</text>
</comment>
<evidence type="ECO:0000256" key="3">
    <source>
        <dbReference type="ARBA" id="ARBA00022833"/>
    </source>
</evidence>
<dbReference type="EMBL" id="MU006092">
    <property type="protein sequence ID" value="KAF2840975.1"/>
    <property type="molecule type" value="Genomic_DNA"/>
</dbReference>
<evidence type="ECO:0000256" key="1">
    <source>
        <dbReference type="ARBA" id="ARBA00022723"/>
    </source>
</evidence>
<dbReference type="Proteomes" id="UP000799429">
    <property type="component" value="Unassembled WGS sequence"/>
</dbReference>
<keyword evidence="1" id="KW-0479">Metal-binding</keyword>
<dbReference type="Gene3D" id="3.30.40.10">
    <property type="entry name" value="Zinc/RING finger domain, C3HC4 (zinc finger)"/>
    <property type="match status" value="1"/>
</dbReference>
<keyword evidence="7" id="KW-1185">Reference proteome</keyword>
<proteinExistence type="predicted"/>
<dbReference type="InterPro" id="IPR011011">
    <property type="entry name" value="Znf_FYVE_PHD"/>
</dbReference>
<gene>
    <name evidence="6" type="ORF">M501DRAFT_902973</name>
</gene>
<dbReference type="AlphaFoldDB" id="A0A9P4VT08"/>
<protein>
    <recommendedName>
        <fullName evidence="5">FYVE-type domain-containing protein</fullName>
    </recommendedName>
</protein>
<keyword evidence="3" id="KW-0862">Zinc</keyword>
<feature type="non-terminal residue" evidence="6">
    <location>
        <position position="51"/>
    </location>
</feature>
<organism evidence="6 7">
    <name type="scientific">Patellaria atrata CBS 101060</name>
    <dbReference type="NCBI Taxonomy" id="1346257"/>
    <lineage>
        <taxon>Eukaryota</taxon>
        <taxon>Fungi</taxon>
        <taxon>Dikarya</taxon>
        <taxon>Ascomycota</taxon>
        <taxon>Pezizomycotina</taxon>
        <taxon>Dothideomycetes</taxon>
        <taxon>Dothideomycetes incertae sedis</taxon>
        <taxon>Patellariales</taxon>
        <taxon>Patellariaceae</taxon>
        <taxon>Patellaria</taxon>
    </lineage>
</organism>
<dbReference type="SUPFAM" id="SSF57903">
    <property type="entry name" value="FYVE/PHD zinc finger"/>
    <property type="match status" value="1"/>
</dbReference>
<dbReference type="InterPro" id="IPR000306">
    <property type="entry name" value="Znf_FYVE"/>
</dbReference>